<protein>
    <submittedName>
        <fullName evidence="2">Phosphotransferase system, HPr</fullName>
    </submittedName>
</protein>
<dbReference type="SUPFAM" id="SSF55594">
    <property type="entry name" value="HPr-like"/>
    <property type="match status" value="1"/>
</dbReference>
<dbReference type="OrthoDB" id="2872747at2"/>
<dbReference type="Pfam" id="PF00381">
    <property type="entry name" value="PTS-HPr"/>
    <property type="match status" value="1"/>
</dbReference>
<dbReference type="AlphaFoldDB" id="A0A1H8DUU1"/>
<reference evidence="3" key="1">
    <citation type="submission" date="2016-10" db="EMBL/GenBank/DDBJ databases">
        <authorList>
            <person name="Varghese N."/>
            <person name="Submissions S."/>
        </authorList>
    </citation>
    <scope>NUCLEOTIDE SEQUENCE [LARGE SCALE GENOMIC DNA]</scope>
    <source>
        <strain evidence="3">B48,IBRC-M 10115,DSM 25386,CECT 8001</strain>
    </source>
</reference>
<dbReference type="GO" id="GO:0016740">
    <property type="term" value="F:transferase activity"/>
    <property type="evidence" value="ECO:0007669"/>
    <property type="project" value="UniProtKB-KW"/>
</dbReference>
<dbReference type="Proteomes" id="UP000198553">
    <property type="component" value="Unassembled WGS sequence"/>
</dbReference>
<organism evidence="2 3">
    <name type="scientific">Mesobacillus persicus</name>
    <dbReference type="NCBI Taxonomy" id="930146"/>
    <lineage>
        <taxon>Bacteria</taxon>
        <taxon>Bacillati</taxon>
        <taxon>Bacillota</taxon>
        <taxon>Bacilli</taxon>
        <taxon>Bacillales</taxon>
        <taxon>Bacillaceae</taxon>
        <taxon>Mesobacillus</taxon>
    </lineage>
</organism>
<dbReference type="Gene3D" id="3.30.1340.10">
    <property type="entry name" value="HPr-like"/>
    <property type="match status" value="1"/>
</dbReference>
<dbReference type="EMBL" id="FOBW01000009">
    <property type="protein sequence ID" value="SEN11071.1"/>
    <property type="molecule type" value="Genomic_DNA"/>
</dbReference>
<proteinExistence type="predicted"/>
<sequence>MNGIISSSVVVRNRFSFRKMLEIHQAVKKYNGTLYLSSQQKVVDASSLTKLVSFLLTVEQQTSLKIILEGNDTETHLEQFRRMLANETSIVNRNLIESSDSFQM</sequence>
<keyword evidence="3" id="KW-1185">Reference proteome</keyword>
<accession>A0A1H8DUU1</accession>
<evidence type="ECO:0000259" key="1">
    <source>
        <dbReference type="Pfam" id="PF00381"/>
    </source>
</evidence>
<dbReference type="InterPro" id="IPR000032">
    <property type="entry name" value="HPr-like"/>
</dbReference>
<dbReference type="InterPro" id="IPR035895">
    <property type="entry name" value="HPr-like_sf"/>
</dbReference>
<dbReference type="STRING" id="930146.SAMN05192533_10962"/>
<evidence type="ECO:0000313" key="3">
    <source>
        <dbReference type="Proteomes" id="UP000198553"/>
    </source>
</evidence>
<feature type="domain" description="HPr" evidence="1">
    <location>
        <begin position="18"/>
        <end position="85"/>
    </location>
</feature>
<keyword evidence="2" id="KW-0808">Transferase</keyword>
<dbReference type="RefSeq" id="WP_090746409.1">
    <property type="nucleotide sequence ID" value="NZ_FOBW01000009.1"/>
</dbReference>
<name>A0A1H8DUU1_9BACI</name>
<gene>
    <name evidence="2" type="ORF">SAMN05192533_10962</name>
</gene>
<evidence type="ECO:0000313" key="2">
    <source>
        <dbReference type="EMBL" id="SEN11071.1"/>
    </source>
</evidence>